<gene>
    <name evidence="9" type="primary">cdtC</name>
    <name evidence="9" type="ORF">GCM10009765_27540</name>
</gene>
<accession>A0ABN2GV35</accession>
<dbReference type="SUPFAM" id="SSF81345">
    <property type="entry name" value="ABC transporter involved in vitamin B12 uptake, BtuC"/>
    <property type="match status" value="2"/>
</dbReference>
<keyword evidence="5 8" id="KW-0812">Transmembrane</keyword>
<dbReference type="PANTHER" id="PTHR30472">
    <property type="entry name" value="FERRIC ENTEROBACTIN TRANSPORT SYSTEM PERMEASE PROTEIN"/>
    <property type="match status" value="1"/>
</dbReference>
<feature type="transmembrane region" description="Helical" evidence="8">
    <location>
        <begin position="239"/>
        <end position="267"/>
    </location>
</feature>
<sequence>MRSAEPARLGRNAVVVGIGLVALVVVSLLALKTGVARVSMGELFGAFFGGGADRGVLLGSRLPRLVAGLVAGAALAGAGTLLQATTRNPLAGPETLAVNSGGYLALVATAALGVTLPGFSRPLVALAGGLAAVLLVQAVIGVGRVSAARLLLGGFAISLALSSIAAVLLLFNEQATAGLYLWGQGSLLQLAAGGPAMALAAVVGVLVLAMFLARPLDLLATGDDVARSLGVPVRTVRTVAILAAVAMAAIAVSVTGPISFAGIVVPHLLRGLGVRRHRLLLPASALWAAVLVLAADLAGQWLDPASGEIPAGVTVAILAAPIFLVMARRVPVGQAGSAADGAHPDGRRLPYGLLLSGLVVVLLVAVVAGLVFGDLTVAPLDVLRFLTGADAGFAEIVLSVFRLPRLLVAAVAGAALASGGVLLQAVVRNSIAEPSVVGVTGGASLAAVSVVILLPAAPAWLLPAAAFVGGSAIFAAVYAISAVGGRVAPARLVLVGIAASAAAGAGVAWLVSSSGLALARALVWLSGTTYGVSLANFWPLLAVAVLMVPLLVGGTHRMDLLALGDELPRSLGVRLDHLRLLLLAAAVLLTSAAVATVGAISFVGLVAPHLARLLAGHRHARLVPVAALLGATLLVTADTLGRTVLAPAEIPSGLVVALIGTPYFVALLARSRRS</sequence>
<reference evidence="9 10" key="1">
    <citation type="journal article" date="2019" name="Int. J. Syst. Evol. Microbiol.">
        <title>The Global Catalogue of Microorganisms (GCM) 10K type strain sequencing project: providing services to taxonomists for standard genome sequencing and annotation.</title>
        <authorList>
            <consortium name="The Broad Institute Genomics Platform"/>
            <consortium name="The Broad Institute Genome Sequencing Center for Infectious Disease"/>
            <person name="Wu L."/>
            <person name="Ma J."/>
        </authorList>
    </citation>
    <scope>NUCLEOTIDE SEQUENCE [LARGE SCALE GENOMIC DNA]</scope>
    <source>
        <strain evidence="9 10">JCM 14718</strain>
    </source>
</reference>
<evidence type="ECO:0000313" key="9">
    <source>
        <dbReference type="EMBL" id="GAA1676695.1"/>
    </source>
</evidence>
<evidence type="ECO:0000256" key="8">
    <source>
        <dbReference type="SAM" id="Phobius"/>
    </source>
</evidence>
<evidence type="ECO:0000313" key="10">
    <source>
        <dbReference type="Proteomes" id="UP001500618"/>
    </source>
</evidence>
<evidence type="ECO:0000256" key="6">
    <source>
        <dbReference type="ARBA" id="ARBA00022989"/>
    </source>
</evidence>
<evidence type="ECO:0000256" key="5">
    <source>
        <dbReference type="ARBA" id="ARBA00022692"/>
    </source>
</evidence>
<keyword evidence="4" id="KW-1003">Cell membrane</keyword>
<evidence type="ECO:0000256" key="2">
    <source>
        <dbReference type="ARBA" id="ARBA00007935"/>
    </source>
</evidence>
<evidence type="ECO:0000256" key="4">
    <source>
        <dbReference type="ARBA" id="ARBA00022475"/>
    </source>
</evidence>
<feature type="transmembrane region" description="Helical" evidence="8">
    <location>
        <begin position="150"/>
        <end position="171"/>
    </location>
</feature>
<feature type="transmembrane region" description="Helical" evidence="8">
    <location>
        <begin position="531"/>
        <end position="552"/>
    </location>
</feature>
<feature type="transmembrane region" description="Helical" evidence="8">
    <location>
        <begin position="492"/>
        <end position="511"/>
    </location>
</feature>
<keyword evidence="10" id="KW-1185">Reference proteome</keyword>
<comment type="similarity">
    <text evidence="2">Belongs to the binding-protein-dependent transport system permease family. FecCD subfamily.</text>
</comment>
<dbReference type="Gene3D" id="1.10.3470.10">
    <property type="entry name" value="ABC transporter involved in vitamin B12 uptake, BtuC"/>
    <property type="match status" value="2"/>
</dbReference>
<name>A0ABN2GV35_9ACTN</name>
<keyword evidence="7 8" id="KW-0472">Membrane</keyword>
<feature type="transmembrane region" description="Helical" evidence="8">
    <location>
        <begin position="434"/>
        <end position="454"/>
    </location>
</feature>
<feature type="transmembrane region" description="Helical" evidence="8">
    <location>
        <begin position="309"/>
        <end position="328"/>
    </location>
</feature>
<dbReference type="EMBL" id="BAAANY010000009">
    <property type="protein sequence ID" value="GAA1676695.1"/>
    <property type="molecule type" value="Genomic_DNA"/>
</dbReference>
<feature type="transmembrane region" description="Helical" evidence="8">
    <location>
        <begin position="460"/>
        <end position="480"/>
    </location>
</feature>
<keyword evidence="6 8" id="KW-1133">Transmembrane helix</keyword>
<feature type="transmembrane region" description="Helical" evidence="8">
    <location>
        <begin position="580"/>
        <end position="607"/>
    </location>
</feature>
<organism evidence="9 10">
    <name type="scientific">Fodinicola feengrottensis</name>
    <dbReference type="NCBI Taxonomy" id="435914"/>
    <lineage>
        <taxon>Bacteria</taxon>
        <taxon>Bacillati</taxon>
        <taxon>Actinomycetota</taxon>
        <taxon>Actinomycetes</taxon>
        <taxon>Mycobacteriales</taxon>
        <taxon>Fodinicola</taxon>
    </lineage>
</organism>
<feature type="transmembrane region" description="Helical" evidence="8">
    <location>
        <begin position="123"/>
        <end position="144"/>
    </location>
</feature>
<feature type="transmembrane region" description="Helical" evidence="8">
    <location>
        <begin position="650"/>
        <end position="669"/>
    </location>
</feature>
<protein>
    <submittedName>
        <fullName evidence="9">Siderophore ABC transporter permease CdtC</fullName>
    </submittedName>
</protein>
<dbReference type="CDD" id="cd06550">
    <property type="entry name" value="TM_ABC_iron-siderophores_like"/>
    <property type="match status" value="2"/>
</dbReference>
<feature type="transmembrane region" description="Helical" evidence="8">
    <location>
        <begin position="12"/>
        <end position="31"/>
    </location>
</feature>
<comment type="caution">
    <text evidence="9">The sequence shown here is derived from an EMBL/GenBank/DDBJ whole genome shotgun (WGS) entry which is preliminary data.</text>
</comment>
<dbReference type="InterPro" id="IPR000522">
    <property type="entry name" value="ABC_transptr_permease_BtuC"/>
</dbReference>
<dbReference type="Proteomes" id="UP001500618">
    <property type="component" value="Unassembled WGS sequence"/>
</dbReference>
<feature type="transmembrane region" description="Helical" evidence="8">
    <location>
        <begin position="65"/>
        <end position="84"/>
    </location>
</feature>
<dbReference type="InterPro" id="IPR037294">
    <property type="entry name" value="ABC_BtuC-like"/>
</dbReference>
<proteinExistence type="inferred from homology"/>
<keyword evidence="3" id="KW-0813">Transport</keyword>
<feature type="transmembrane region" description="Helical" evidence="8">
    <location>
        <begin position="192"/>
        <end position="213"/>
    </location>
</feature>
<dbReference type="Pfam" id="PF01032">
    <property type="entry name" value="FecCD"/>
    <property type="match status" value="2"/>
</dbReference>
<evidence type="ECO:0000256" key="7">
    <source>
        <dbReference type="ARBA" id="ARBA00023136"/>
    </source>
</evidence>
<feature type="transmembrane region" description="Helical" evidence="8">
    <location>
        <begin position="406"/>
        <end position="427"/>
    </location>
</feature>
<dbReference type="PANTHER" id="PTHR30472:SF37">
    <property type="entry name" value="FE(3+) DICITRATE TRANSPORT SYSTEM PERMEASE PROTEIN FECD-RELATED"/>
    <property type="match status" value="1"/>
</dbReference>
<dbReference type="RefSeq" id="WP_344310401.1">
    <property type="nucleotide sequence ID" value="NZ_BAAANY010000009.1"/>
</dbReference>
<comment type="subcellular location">
    <subcellularLocation>
        <location evidence="1">Cell membrane</location>
        <topology evidence="1">Multi-pass membrane protein</topology>
    </subcellularLocation>
</comment>
<feature type="transmembrane region" description="Helical" evidence="8">
    <location>
        <begin position="96"/>
        <end position="116"/>
    </location>
</feature>
<evidence type="ECO:0000256" key="1">
    <source>
        <dbReference type="ARBA" id="ARBA00004651"/>
    </source>
</evidence>
<evidence type="ECO:0000256" key="3">
    <source>
        <dbReference type="ARBA" id="ARBA00022448"/>
    </source>
</evidence>
<feature type="transmembrane region" description="Helical" evidence="8">
    <location>
        <begin position="349"/>
        <end position="372"/>
    </location>
</feature>